<gene>
    <name evidence="2" type="ORF">J0X19_11755</name>
</gene>
<feature type="domain" description="SGNH hydrolase-type esterase" evidence="1">
    <location>
        <begin position="25"/>
        <end position="219"/>
    </location>
</feature>
<dbReference type="Pfam" id="PF13472">
    <property type="entry name" value="Lipase_GDSL_2"/>
    <property type="match status" value="1"/>
</dbReference>
<keyword evidence="3" id="KW-1185">Reference proteome</keyword>
<dbReference type="Proteomes" id="UP000664144">
    <property type="component" value="Unassembled WGS sequence"/>
</dbReference>
<dbReference type="GO" id="GO:0016788">
    <property type="term" value="F:hydrolase activity, acting on ester bonds"/>
    <property type="evidence" value="ECO:0007669"/>
    <property type="project" value="UniProtKB-ARBA"/>
</dbReference>
<accession>A0A939EWS6</accession>
<dbReference type="InterPro" id="IPR013830">
    <property type="entry name" value="SGNH_hydro"/>
</dbReference>
<proteinExistence type="predicted"/>
<dbReference type="EMBL" id="JAFLQZ010000006">
    <property type="protein sequence ID" value="MBO0358622.1"/>
    <property type="molecule type" value="Genomic_DNA"/>
</dbReference>
<dbReference type="RefSeq" id="WP_206984548.1">
    <property type="nucleotide sequence ID" value="NZ_JAFLQZ010000006.1"/>
</dbReference>
<dbReference type="InterPro" id="IPR036514">
    <property type="entry name" value="SGNH_hydro_sf"/>
</dbReference>
<dbReference type="AlphaFoldDB" id="A0A939EWS6"/>
<evidence type="ECO:0000313" key="2">
    <source>
        <dbReference type="EMBL" id="MBO0358622.1"/>
    </source>
</evidence>
<comment type="caution">
    <text evidence="2">The sequence shown here is derived from an EMBL/GenBank/DDBJ whole genome shotgun (WGS) entry which is preliminary data.</text>
</comment>
<protein>
    <recommendedName>
        <fullName evidence="1">SGNH hydrolase-type esterase domain-containing protein</fullName>
    </recommendedName>
</protein>
<dbReference type="InterPro" id="IPR051532">
    <property type="entry name" value="Ester_Hydrolysis_Enzymes"/>
</dbReference>
<dbReference type="SUPFAM" id="SSF52266">
    <property type="entry name" value="SGNH hydrolase"/>
    <property type="match status" value="1"/>
</dbReference>
<name>A0A939EWS6_9BACT</name>
<dbReference type="Gene3D" id="3.40.50.1110">
    <property type="entry name" value="SGNH hydrolase"/>
    <property type="match status" value="1"/>
</dbReference>
<organism evidence="2 3">
    <name type="scientific">Hymenobacter telluris</name>
    <dbReference type="NCBI Taxonomy" id="2816474"/>
    <lineage>
        <taxon>Bacteria</taxon>
        <taxon>Pseudomonadati</taxon>
        <taxon>Bacteroidota</taxon>
        <taxon>Cytophagia</taxon>
        <taxon>Cytophagales</taxon>
        <taxon>Hymenobacteraceae</taxon>
        <taxon>Hymenobacter</taxon>
    </lineage>
</organism>
<sequence>MSVRGVTGGSGSKGGASVVGRMGTIGDSLTGNGVGVALAGTTGYSTYVHQRGDYNWMQALLNYPFEYLVNYDGNLSPIQGHNAGIGGETSANMLARFKRDVMSYDPNVVFFRAPTNDIPPGRTANSIVANVRSMADIALAGGKTFVILSLPPRHNADGKAFTAPQELVRLDVNAKLMAYAATLPGKVFFLNCDPVLIDPATGLLRITYSYDGLHLNSSGVFAIASQVLVSWFQSVYGATRIPRTKPEAYDVTLVPYGNMLTNPVFTGTGGTISTGVSGTLPDSWRAERSLGSSVTAIASIIAMKDWNDETENFISMAYSANGTGVDGEIMRARPTATSVTAGVILNEWYVAEVEIVLDPTSSGVNPIRSPILELRDLSTDNSFARCFAAGYSYTNTQSAVIKDIFPDGSIRMVLRTWPMRARSTTGLTFYMYADMDGTVTGTRTIKWGRPKLVRLPNGPDYLTPRQTRSDLRFLDATDGPQLTSPNGSVWRLTVNDTGNIVTTQVT</sequence>
<evidence type="ECO:0000259" key="1">
    <source>
        <dbReference type="Pfam" id="PF13472"/>
    </source>
</evidence>
<dbReference type="PANTHER" id="PTHR30383">
    <property type="entry name" value="THIOESTERASE 1/PROTEASE 1/LYSOPHOSPHOLIPASE L1"/>
    <property type="match status" value="1"/>
</dbReference>
<reference evidence="2" key="1">
    <citation type="submission" date="2021-03" db="EMBL/GenBank/DDBJ databases">
        <authorList>
            <person name="Kim M.K."/>
        </authorList>
    </citation>
    <scope>NUCLEOTIDE SEQUENCE</scope>
    <source>
        <strain evidence="2">BT186</strain>
    </source>
</reference>
<evidence type="ECO:0000313" key="3">
    <source>
        <dbReference type="Proteomes" id="UP000664144"/>
    </source>
</evidence>